<evidence type="ECO:0008006" key="4">
    <source>
        <dbReference type="Google" id="ProtNLM"/>
    </source>
</evidence>
<keyword evidence="3" id="KW-1185">Reference proteome</keyword>
<feature type="signal peptide" evidence="1">
    <location>
        <begin position="1"/>
        <end position="21"/>
    </location>
</feature>
<keyword evidence="1" id="KW-0732">Signal</keyword>
<protein>
    <recommendedName>
        <fullName evidence="4">Nuclear transport factor 2 family protein</fullName>
    </recommendedName>
</protein>
<dbReference type="EMBL" id="BAIV01000005">
    <property type="protein sequence ID" value="GAE82801.1"/>
    <property type="molecule type" value="Genomic_DNA"/>
</dbReference>
<dbReference type="Gene3D" id="3.10.450.50">
    <property type="match status" value="1"/>
</dbReference>
<dbReference type="InterPro" id="IPR032710">
    <property type="entry name" value="NTF2-like_dom_sf"/>
</dbReference>
<comment type="caution">
    <text evidence="2">The sequence shown here is derived from an EMBL/GenBank/DDBJ whole genome shotgun (WGS) entry which is preliminary data.</text>
</comment>
<dbReference type="Proteomes" id="UP000019131">
    <property type="component" value="Unassembled WGS sequence"/>
</dbReference>
<accession>W4UPC4</accession>
<dbReference type="RefSeq" id="WP_244436895.1">
    <property type="nucleotide sequence ID" value="NZ_BAIV01000005.1"/>
</dbReference>
<reference evidence="2 3" key="1">
    <citation type="journal article" date="2014" name="Genome Announc.">
        <title>Draft Genome Sequence of Bacteroides reticulotermitis Strain JCM 10512T, Isolated from the Gut of a Termite.</title>
        <authorList>
            <person name="Yuki M."/>
            <person name="Oshima K."/>
            <person name="Suda W."/>
            <person name="Sakamoto M."/>
            <person name="Iida T."/>
            <person name="Hattori M."/>
            <person name="Ohkuma M."/>
        </authorList>
    </citation>
    <scope>NUCLEOTIDE SEQUENCE [LARGE SCALE GENOMIC DNA]</scope>
    <source>
        <strain evidence="2 3">JCM 10512</strain>
    </source>
</reference>
<evidence type="ECO:0000256" key="1">
    <source>
        <dbReference type="SAM" id="SignalP"/>
    </source>
</evidence>
<dbReference type="SUPFAM" id="SSF54427">
    <property type="entry name" value="NTF2-like"/>
    <property type="match status" value="1"/>
</dbReference>
<name>W4UPC4_9BACE</name>
<sequence>MKRIYLIVLVLSLFHAFPLLAQDAVQLVIRDGIEGGMKSKIENTSTALLSEINSAFKQNRSLNTAQLNMTQQAREGLAALWENVHFYCDDSEVVQSCLNASGGYQVRQIPLMLRPDDNSATADDEYQEGVINFDRNGTITRFNLTIGTNIYQNVMKRGQTVQEVERRQQILSYVEHFRTAYNEKDLPFLDRIFSDDALIITGTVTKVKKTDGSGITYNKVSYKKQGKQEYLSRLKTSFAANKYINVRFDDVKVVKHPTKEGFYGVTVHQLYSNSSGYSDDGYLFLLWDFRDSNNVQIHVRTWQPRFVAMPNYPKKIYLQPVTLK</sequence>
<gene>
    <name evidence="2" type="ORF">JCM10512_1031</name>
</gene>
<dbReference type="AlphaFoldDB" id="W4UPC4"/>
<feature type="chain" id="PRO_5004851366" description="Nuclear transport factor 2 family protein" evidence="1">
    <location>
        <begin position="22"/>
        <end position="324"/>
    </location>
</feature>
<evidence type="ECO:0000313" key="3">
    <source>
        <dbReference type="Proteomes" id="UP000019131"/>
    </source>
</evidence>
<organism evidence="2 3">
    <name type="scientific">Bacteroides reticulotermitis JCM 10512</name>
    <dbReference type="NCBI Taxonomy" id="1445607"/>
    <lineage>
        <taxon>Bacteria</taxon>
        <taxon>Pseudomonadati</taxon>
        <taxon>Bacteroidota</taxon>
        <taxon>Bacteroidia</taxon>
        <taxon>Bacteroidales</taxon>
        <taxon>Bacteroidaceae</taxon>
        <taxon>Bacteroides</taxon>
    </lineage>
</organism>
<evidence type="ECO:0000313" key="2">
    <source>
        <dbReference type="EMBL" id="GAE82801.1"/>
    </source>
</evidence>
<proteinExistence type="predicted"/>
<dbReference type="STRING" id="1445607.JCM10512_1031"/>